<name>A0ABX1E972_9PROT</name>
<gene>
    <name evidence="1" type="ORF">HEQ75_21730</name>
</gene>
<dbReference type="EMBL" id="JAAVNE010000046">
    <property type="protein sequence ID" value="NKC33498.1"/>
    <property type="molecule type" value="Genomic_DNA"/>
</dbReference>
<evidence type="ECO:0000313" key="1">
    <source>
        <dbReference type="EMBL" id="NKC33498.1"/>
    </source>
</evidence>
<evidence type="ECO:0000313" key="2">
    <source>
        <dbReference type="Proteomes" id="UP000787635"/>
    </source>
</evidence>
<protein>
    <submittedName>
        <fullName evidence="1">Uncharacterized protein</fullName>
    </submittedName>
</protein>
<accession>A0ABX1E972</accession>
<sequence>METPVLSAAQRREVVLDGTAYTLAPPTLGRLSALQAERAGEFAPTEAVLTYLLADALRETHPELVAALEDYEVAQDEVTLLHMSRPPEVETEGRRAWQEERGAELHAAYRRQMQAGRKRELALHLAAASPQVRDARAAMLRARDADARVLVRACLVAIDGEAVEMADAGLDALPSHHMAALAAVAVRLVNPGQDAAKN</sequence>
<keyword evidence="2" id="KW-1185">Reference proteome</keyword>
<reference evidence="1 2" key="1">
    <citation type="submission" date="2020-03" db="EMBL/GenBank/DDBJ databases">
        <title>Roseomonas selenitidurans sp. nov. isolated from urban soil.</title>
        <authorList>
            <person name="Liu H."/>
        </authorList>
    </citation>
    <scope>NUCLEOTIDE SEQUENCE [LARGE SCALE GENOMIC DNA]</scope>
    <source>
        <strain evidence="1 2">BU-1</strain>
    </source>
</reference>
<organism evidence="1 2">
    <name type="scientific">Falsiroseomonas selenitidurans</name>
    <dbReference type="NCBI Taxonomy" id="2716335"/>
    <lineage>
        <taxon>Bacteria</taxon>
        <taxon>Pseudomonadati</taxon>
        <taxon>Pseudomonadota</taxon>
        <taxon>Alphaproteobacteria</taxon>
        <taxon>Acetobacterales</taxon>
        <taxon>Roseomonadaceae</taxon>
        <taxon>Falsiroseomonas</taxon>
    </lineage>
</organism>
<proteinExistence type="predicted"/>
<dbReference type="Proteomes" id="UP000787635">
    <property type="component" value="Unassembled WGS sequence"/>
</dbReference>
<comment type="caution">
    <text evidence="1">The sequence shown here is derived from an EMBL/GenBank/DDBJ whole genome shotgun (WGS) entry which is preliminary data.</text>
</comment>
<dbReference type="RefSeq" id="WP_168034224.1">
    <property type="nucleotide sequence ID" value="NZ_JAAVNE010000046.1"/>
</dbReference>